<dbReference type="RefSeq" id="WP_058934232.1">
    <property type="nucleotide sequence ID" value="NZ_CP013729.1"/>
</dbReference>
<accession>A0A0U3N0V2</accession>
<dbReference type="OrthoDB" id="1436293at2"/>
<reference evidence="1 2" key="1">
    <citation type="submission" date="2015-12" db="EMBL/GenBank/DDBJ databases">
        <title>Complete genome of Roseateles depolymerans KCTC 42856.</title>
        <authorList>
            <person name="Kim K.M."/>
        </authorList>
    </citation>
    <scope>NUCLEOTIDE SEQUENCE [LARGE SCALE GENOMIC DNA]</scope>
    <source>
        <strain evidence="1 2">KCTC 42856</strain>
    </source>
</reference>
<protein>
    <submittedName>
        <fullName evidence="1">Uncharacterized protein</fullName>
    </submittedName>
</protein>
<dbReference type="AlphaFoldDB" id="A0A0U3N0V2"/>
<dbReference type="Pfam" id="PF21527">
    <property type="entry name" value="Stv"/>
    <property type="match status" value="1"/>
</dbReference>
<dbReference type="InterPro" id="IPR049002">
    <property type="entry name" value="Stv"/>
</dbReference>
<dbReference type="KEGG" id="rdp:RD2015_1360"/>
<proteinExistence type="predicted"/>
<gene>
    <name evidence="1" type="ORF">RD2015_1360</name>
</gene>
<dbReference type="STRING" id="76731.RD2015_1360"/>
<organism evidence="1 2">
    <name type="scientific">Roseateles depolymerans</name>
    <dbReference type="NCBI Taxonomy" id="76731"/>
    <lineage>
        <taxon>Bacteria</taxon>
        <taxon>Pseudomonadati</taxon>
        <taxon>Pseudomonadota</taxon>
        <taxon>Betaproteobacteria</taxon>
        <taxon>Burkholderiales</taxon>
        <taxon>Sphaerotilaceae</taxon>
        <taxon>Roseateles</taxon>
    </lineage>
</organism>
<evidence type="ECO:0000313" key="2">
    <source>
        <dbReference type="Proteomes" id="UP000060699"/>
    </source>
</evidence>
<dbReference type="Proteomes" id="UP000060699">
    <property type="component" value="Chromosome"/>
</dbReference>
<keyword evidence="2" id="KW-1185">Reference proteome</keyword>
<dbReference type="EMBL" id="CP013729">
    <property type="protein sequence ID" value="ALV05851.1"/>
    <property type="molecule type" value="Genomic_DNA"/>
</dbReference>
<name>A0A0U3N0V2_9BURK</name>
<evidence type="ECO:0000313" key="1">
    <source>
        <dbReference type="EMBL" id="ALV05851.1"/>
    </source>
</evidence>
<sequence>MTLQATKNDIILLGHGGYKGGYDNITLPAGLDLYILGPVGAVLLVSAAKLLIDAKEIKTLTLTTGSKTSTLMPDNGFPHKYEGGKPAPNLRLYSLGASNDPIRTGLLTGNVLTPVLVDQETTLADLVKLPALASKAAEAAKAGKSVRVFWAACATQGGDDSVISATA</sequence>